<proteinExistence type="predicted"/>
<dbReference type="EMBL" id="BPLR01016105">
    <property type="protein sequence ID" value="GIY81305.1"/>
    <property type="molecule type" value="Genomic_DNA"/>
</dbReference>
<evidence type="ECO:0000313" key="1">
    <source>
        <dbReference type="EMBL" id="GIY81305.1"/>
    </source>
</evidence>
<comment type="caution">
    <text evidence="1">The sequence shown here is derived from an EMBL/GenBank/DDBJ whole genome shotgun (WGS) entry which is preliminary data.</text>
</comment>
<reference evidence="1 2" key="1">
    <citation type="submission" date="2021-06" db="EMBL/GenBank/DDBJ databases">
        <title>Caerostris extrusa draft genome.</title>
        <authorList>
            <person name="Kono N."/>
            <person name="Arakawa K."/>
        </authorList>
    </citation>
    <scope>NUCLEOTIDE SEQUENCE [LARGE SCALE GENOMIC DNA]</scope>
</reference>
<accession>A0AAV4WGY2</accession>
<sequence length="77" mass="9210">MLAIPTSAQIFELNYAIRESIFVVYCQNDFSAEICEDMDNLPLEPHFLLLIVHPNIYLYRRPFGVILCQWVIFRWMK</sequence>
<keyword evidence="2" id="KW-1185">Reference proteome</keyword>
<evidence type="ECO:0000313" key="2">
    <source>
        <dbReference type="Proteomes" id="UP001054945"/>
    </source>
</evidence>
<gene>
    <name evidence="1" type="ORF">CEXT_88151</name>
</gene>
<protein>
    <submittedName>
        <fullName evidence="1">Uncharacterized protein</fullName>
    </submittedName>
</protein>
<name>A0AAV4WGY2_CAEEX</name>
<dbReference type="AlphaFoldDB" id="A0AAV4WGY2"/>
<dbReference type="Proteomes" id="UP001054945">
    <property type="component" value="Unassembled WGS sequence"/>
</dbReference>
<organism evidence="1 2">
    <name type="scientific">Caerostris extrusa</name>
    <name type="common">Bark spider</name>
    <name type="synonym">Caerostris bankana</name>
    <dbReference type="NCBI Taxonomy" id="172846"/>
    <lineage>
        <taxon>Eukaryota</taxon>
        <taxon>Metazoa</taxon>
        <taxon>Ecdysozoa</taxon>
        <taxon>Arthropoda</taxon>
        <taxon>Chelicerata</taxon>
        <taxon>Arachnida</taxon>
        <taxon>Araneae</taxon>
        <taxon>Araneomorphae</taxon>
        <taxon>Entelegynae</taxon>
        <taxon>Araneoidea</taxon>
        <taxon>Araneidae</taxon>
        <taxon>Caerostris</taxon>
    </lineage>
</organism>